<dbReference type="PANTHER" id="PTHR14963:SF4">
    <property type="entry name" value="RHO GTPASE-ACTIVATING PROTEIN 40"/>
    <property type="match status" value="1"/>
</dbReference>
<dbReference type="InterPro" id="IPR008936">
    <property type="entry name" value="Rho_GTPase_activation_prot"/>
</dbReference>
<keyword evidence="1" id="KW-0343">GTPase activation</keyword>
<dbReference type="Pfam" id="PF00620">
    <property type="entry name" value="RhoGAP"/>
    <property type="match status" value="1"/>
</dbReference>
<dbReference type="SMART" id="SM00324">
    <property type="entry name" value="RhoGAP"/>
    <property type="match status" value="1"/>
</dbReference>
<keyword evidence="2" id="KW-0472">Membrane</keyword>
<dbReference type="Ensembl" id="ENSBOBT00000011040.1">
    <property type="protein sequence ID" value="ENSBOBP00000010772.1"/>
    <property type="gene ID" value="ENSBOBG00000006868.1"/>
</dbReference>
<dbReference type="Proteomes" id="UP000694567">
    <property type="component" value="Unplaced"/>
</dbReference>
<accession>A0A8C0EW58</accession>
<dbReference type="GO" id="GO:0051056">
    <property type="term" value="P:regulation of small GTPase mediated signal transduction"/>
    <property type="evidence" value="ECO:0007669"/>
    <property type="project" value="TreeGrafter"/>
</dbReference>
<dbReference type="PROSITE" id="PS50238">
    <property type="entry name" value="RHOGAP"/>
    <property type="match status" value="1"/>
</dbReference>
<dbReference type="Pfam" id="PF25442">
    <property type="entry name" value="Ubiquitin_RHG40_C"/>
    <property type="match status" value="1"/>
</dbReference>
<dbReference type="GO" id="GO:0005096">
    <property type="term" value="F:GTPase activator activity"/>
    <property type="evidence" value="ECO:0007669"/>
    <property type="project" value="UniProtKB-KW"/>
</dbReference>
<dbReference type="Gene3D" id="1.10.555.10">
    <property type="entry name" value="Rho GTPase activation protein"/>
    <property type="match status" value="1"/>
</dbReference>
<dbReference type="PANTHER" id="PTHR14963">
    <property type="entry name" value="RHO GTPASE ACTIVATING PROTEIN 18,19-RELATED"/>
    <property type="match status" value="1"/>
</dbReference>
<keyword evidence="2" id="KW-1133">Transmembrane helix</keyword>
<protein>
    <submittedName>
        <fullName evidence="4">Rho GTPase activating protein 40</fullName>
    </submittedName>
</protein>
<feature type="domain" description="Rho-GAP" evidence="3">
    <location>
        <begin position="264"/>
        <end position="459"/>
    </location>
</feature>
<evidence type="ECO:0000313" key="4">
    <source>
        <dbReference type="Ensembl" id="ENSBOBP00000010772.1"/>
    </source>
</evidence>
<dbReference type="SUPFAM" id="SSF48350">
    <property type="entry name" value="GTPase activation domain, GAP"/>
    <property type="match status" value="1"/>
</dbReference>
<dbReference type="GO" id="GO:0005737">
    <property type="term" value="C:cytoplasm"/>
    <property type="evidence" value="ECO:0007669"/>
    <property type="project" value="TreeGrafter"/>
</dbReference>
<sequence length="557" mass="63402">MHAISEYIQFNLSLLISSPLSTRNCPCRMSQLPPKSPLPSPVSEGTNSRVESLDNLSMDSFWLEVENIKQSTEGEQEECSLADVKTQEEGEAEAEWLQDAGLSDLLGDRASENDNIVLLSTLTKTQAAAVQRRLDTYSRSRRRKNKHPVRDVRDIFGVVSSEVTETQDYSCTVRNPGKEEVFNMDVAYSEQAAVLLKGSFLSESRKLKDGSALTKFKIPKGRLGVTRIGDLSAQDMKKIPTLALIELTALCDILGFELKRNKAAKLKTTEKRLFGVPLNTLLENDQKLLPNTKVPLLLQSVSSLLVSCKPPSLEQKLERDFYTGLFRWDEVHQNDVSGLLKRFIRELPAPLLTAEYLPAFAAVQSESLFWLFSVSLLVVLFFFFANLCWSWALLEFLSKVVARENNNKMNLWNVSTVMAPNLFMHKGLPNKIPEGKEKQLAEGAADVVRMMIHYQDLLWTVSSFLVAQVRKLNESNSKRYQFCDKRIKNLLRKIHADKDKVEKNQAEVIYMKRFFSQSLILIGEHCLDPDTYLLDLYHINPHAEWIIKQNPSHPRMF</sequence>
<dbReference type="InterPro" id="IPR057323">
    <property type="entry name" value="RHG40/28/18_ubiquitin"/>
</dbReference>
<dbReference type="InterPro" id="IPR000198">
    <property type="entry name" value="RhoGAP_dom"/>
</dbReference>
<dbReference type="GO" id="GO:0007165">
    <property type="term" value="P:signal transduction"/>
    <property type="evidence" value="ECO:0007669"/>
    <property type="project" value="InterPro"/>
</dbReference>
<keyword evidence="2" id="KW-0812">Transmembrane</keyword>
<reference evidence="4" key="2">
    <citation type="submission" date="2025-09" db="UniProtKB">
        <authorList>
            <consortium name="Ensembl"/>
        </authorList>
    </citation>
    <scope>IDENTIFICATION</scope>
</reference>
<reference evidence="4" key="1">
    <citation type="submission" date="2025-08" db="UniProtKB">
        <authorList>
            <consortium name="Ensembl"/>
        </authorList>
    </citation>
    <scope>IDENTIFICATION</scope>
</reference>
<evidence type="ECO:0000313" key="5">
    <source>
        <dbReference type="Proteomes" id="UP000694567"/>
    </source>
</evidence>
<dbReference type="GO" id="GO:0030833">
    <property type="term" value="P:regulation of actin filament polymerization"/>
    <property type="evidence" value="ECO:0007669"/>
    <property type="project" value="TreeGrafter"/>
</dbReference>
<evidence type="ECO:0000256" key="1">
    <source>
        <dbReference type="ARBA" id="ARBA00022468"/>
    </source>
</evidence>
<proteinExistence type="predicted"/>
<name>A0A8C0EW58_BUBBB</name>
<evidence type="ECO:0000259" key="3">
    <source>
        <dbReference type="PROSITE" id="PS50238"/>
    </source>
</evidence>
<organism evidence="4 5">
    <name type="scientific">Bubo bubo</name>
    <name type="common">Eurasian eagle-owl</name>
    <name type="synonym">Strix bubo</name>
    <dbReference type="NCBI Taxonomy" id="30461"/>
    <lineage>
        <taxon>Eukaryota</taxon>
        <taxon>Metazoa</taxon>
        <taxon>Chordata</taxon>
        <taxon>Craniata</taxon>
        <taxon>Vertebrata</taxon>
        <taxon>Euteleostomi</taxon>
        <taxon>Archelosauria</taxon>
        <taxon>Archosauria</taxon>
        <taxon>Dinosauria</taxon>
        <taxon>Saurischia</taxon>
        <taxon>Theropoda</taxon>
        <taxon>Coelurosauria</taxon>
        <taxon>Aves</taxon>
        <taxon>Neognathae</taxon>
        <taxon>Neoaves</taxon>
        <taxon>Telluraves</taxon>
        <taxon>Strigiformes</taxon>
        <taxon>Strigidae</taxon>
        <taxon>Bubo</taxon>
    </lineage>
</organism>
<keyword evidence="5" id="KW-1185">Reference proteome</keyword>
<evidence type="ECO:0000256" key="2">
    <source>
        <dbReference type="SAM" id="Phobius"/>
    </source>
</evidence>
<dbReference type="AlphaFoldDB" id="A0A8C0EW58"/>
<feature type="transmembrane region" description="Helical" evidence="2">
    <location>
        <begin position="368"/>
        <end position="394"/>
    </location>
</feature>